<comment type="caution">
    <text evidence="4">The sequence shown here is derived from an EMBL/GenBank/DDBJ whole genome shotgun (WGS) entry which is preliminary data.</text>
</comment>
<keyword evidence="1" id="KW-1133">Transmembrane helix</keyword>
<evidence type="ECO:0000313" key="5">
    <source>
        <dbReference type="Proteomes" id="UP001360560"/>
    </source>
</evidence>
<dbReference type="GeneID" id="90076624"/>
<sequence length="661" mass="75899">MANADIENPSTVGSSAQVEAKLYTPPNPHQVLRIALNLKSLLDSIIPNAVPISSLSNILTPRIVDLALQACGGKGNGEIGTSSRKYRGCVIYCLIIVSTWYDKLSQMNLHESDLYQCRSAASEHLAKLIIESHNSKDQNFLFIQMLCRRYTIVLNEEVTSPTSALELAVDKHSIVIISSSGYQRCMKWLWRGWIIQARSDPQTYIMYKDVNNSRFLSHFNPNRIKSPQFQNIMEIMVSIVYLILFTYLINNHDKKPDGAEIIFYLFTISFSIDEMVKFYHIGSSYFTSFSSCFNDTMYSLIIISFLVKLFAIHHKSEYYNEVSYKILSCVSPLMWSRLLFYLDSQKFIGAMIVVIQKMMKESILFFTLLFIIIIGFLQGFIGMDTADGKRDESYMLFHLMVKTVIGGVDFGAFEKLAPPYSGILYYAFVFIITVILLNILGALFNSSYSLIVARSTDEYLALNSAKTLKYIRSPDLDLFIPPFNLFEILFLTLPLSWWVPRYYFKKINYYLLTVLYLPFLVVIAIHEVKVSKRVQYNRFKNLPDDANEIDTEWDLTDGFQDDAIIDLNNSNSEGSTSLQNNQSLVNSALSVQRAFERQDPEFLVDINKFNRKVKDIAPPIQESNELGISWEVYQLHSKIDKLTDLVNNLYTENQEIKKKLN</sequence>
<dbReference type="InterPro" id="IPR052971">
    <property type="entry name" value="TRP_calcium_channel"/>
</dbReference>
<feature type="transmembrane region" description="Helical" evidence="1">
    <location>
        <begin position="292"/>
        <end position="312"/>
    </location>
</feature>
<feature type="transmembrane region" description="Helical" evidence="1">
    <location>
        <begin position="261"/>
        <end position="280"/>
    </location>
</feature>
<feature type="transmembrane region" description="Helical" evidence="1">
    <location>
        <begin position="363"/>
        <end position="381"/>
    </location>
</feature>
<evidence type="ECO:0000313" key="4">
    <source>
        <dbReference type="EMBL" id="GMM38636.1"/>
    </source>
</evidence>
<name>A0AAV5QVA3_9ASCO</name>
<dbReference type="InterPro" id="IPR056337">
    <property type="entry name" value="LHD_YVC1"/>
</dbReference>
<feature type="transmembrane region" description="Helical" evidence="1">
    <location>
        <begin position="393"/>
        <end position="411"/>
    </location>
</feature>
<dbReference type="AlphaFoldDB" id="A0AAV5QVA3"/>
<dbReference type="InterPro" id="IPR056336">
    <property type="entry name" value="YVC1_C"/>
</dbReference>
<reference evidence="4 5" key="1">
    <citation type="journal article" date="2023" name="Elife">
        <title>Identification of key yeast species and microbe-microbe interactions impacting larval growth of Drosophila in the wild.</title>
        <authorList>
            <person name="Mure A."/>
            <person name="Sugiura Y."/>
            <person name="Maeda R."/>
            <person name="Honda K."/>
            <person name="Sakurai N."/>
            <person name="Takahashi Y."/>
            <person name="Watada M."/>
            <person name="Katoh T."/>
            <person name="Gotoh A."/>
            <person name="Gotoh Y."/>
            <person name="Taniguchi I."/>
            <person name="Nakamura K."/>
            <person name="Hayashi T."/>
            <person name="Katayama T."/>
            <person name="Uemura T."/>
            <person name="Hattori Y."/>
        </authorList>
    </citation>
    <scope>NUCLEOTIDE SEQUENCE [LARGE SCALE GENOMIC DNA]</scope>
    <source>
        <strain evidence="4 5">SC-9</strain>
    </source>
</reference>
<dbReference type="Pfam" id="PF23317">
    <property type="entry name" value="YVC1_C"/>
    <property type="match status" value="1"/>
</dbReference>
<keyword evidence="1" id="KW-0472">Membrane</keyword>
<dbReference type="PANTHER" id="PTHR35859:SF1">
    <property type="entry name" value="NONSELECTIVE CATION CHANNEL PROTEIN"/>
    <property type="match status" value="1"/>
</dbReference>
<dbReference type="Proteomes" id="UP001360560">
    <property type="component" value="Unassembled WGS sequence"/>
</dbReference>
<feature type="domain" description="YVC1 N-terminal linker helical" evidence="2">
    <location>
        <begin position="31"/>
        <end position="219"/>
    </location>
</feature>
<dbReference type="EMBL" id="BTFZ01000020">
    <property type="protein sequence ID" value="GMM38636.1"/>
    <property type="molecule type" value="Genomic_DNA"/>
</dbReference>
<evidence type="ECO:0000259" key="2">
    <source>
        <dbReference type="Pfam" id="PF23190"/>
    </source>
</evidence>
<proteinExistence type="predicted"/>
<dbReference type="Pfam" id="PF23190">
    <property type="entry name" value="LHD_TRPY1"/>
    <property type="match status" value="1"/>
</dbReference>
<evidence type="ECO:0000259" key="3">
    <source>
        <dbReference type="Pfam" id="PF23317"/>
    </source>
</evidence>
<dbReference type="PANTHER" id="PTHR35859">
    <property type="entry name" value="NONSELECTIVE CATION CHANNEL PROTEIN"/>
    <property type="match status" value="1"/>
</dbReference>
<accession>A0AAV5QVA3</accession>
<feature type="domain" description="Calcium channel YVC1-like C-terminal transmembrane" evidence="3">
    <location>
        <begin position="240"/>
        <end position="537"/>
    </location>
</feature>
<feature type="transmembrane region" description="Helical" evidence="1">
    <location>
        <begin position="478"/>
        <end position="500"/>
    </location>
</feature>
<feature type="transmembrane region" description="Helical" evidence="1">
    <location>
        <begin position="507"/>
        <end position="525"/>
    </location>
</feature>
<keyword evidence="1" id="KW-0812">Transmembrane</keyword>
<dbReference type="RefSeq" id="XP_064855631.1">
    <property type="nucleotide sequence ID" value="XM_064999559.1"/>
</dbReference>
<feature type="transmembrane region" description="Helical" evidence="1">
    <location>
        <begin position="423"/>
        <end position="444"/>
    </location>
</feature>
<organism evidence="4 5">
    <name type="scientific">Saccharomycopsis crataegensis</name>
    <dbReference type="NCBI Taxonomy" id="43959"/>
    <lineage>
        <taxon>Eukaryota</taxon>
        <taxon>Fungi</taxon>
        <taxon>Dikarya</taxon>
        <taxon>Ascomycota</taxon>
        <taxon>Saccharomycotina</taxon>
        <taxon>Saccharomycetes</taxon>
        <taxon>Saccharomycopsidaceae</taxon>
        <taxon>Saccharomycopsis</taxon>
    </lineage>
</organism>
<protein>
    <recommendedName>
        <fullName evidence="6">Calcium channel YVC1</fullName>
    </recommendedName>
</protein>
<keyword evidence="5" id="KW-1185">Reference proteome</keyword>
<gene>
    <name evidence="4" type="ORF">DASC09_059750</name>
</gene>
<evidence type="ECO:0008006" key="6">
    <source>
        <dbReference type="Google" id="ProtNLM"/>
    </source>
</evidence>
<evidence type="ECO:0000256" key="1">
    <source>
        <dbReference type="SAM" id="Phobius"/>
    </source>
</evidence>
<feature type="transmembrane region" description="Helical" evidence="1">
    <location>
        <begin position="232"/>
        <end position="249"/>
    </location>
</feature>